<proteinExistence type="predicted"/>
<evidence type="ECO:0000313" key="2">
    <source>
        <dbReference type="Proteomes" id="UP000663419"/>
    </source>
</evidence>
<dbReference type="AlphaFoldDB" id="A0A8A1LD93"/>
<sequence>MKDYVDSYNSIAATPTAISKVKEYGTMLEDAILVVFKGPRSSPGSYTEGTVLLIRPSQQWVLKHFLQASGTCVFVRSNDLLSMAQPTQVGQSESTVPLPMVTTLYPF</sequence>
<dbReference type="Proteomes" id="UP000663419">
    <property type="component" value="Chromosome 2"/>
</dbReference>
<evidence type="ECO:0000313" key="1">
    <source>
        <dbReference type="EMBL" id="QSS52378.1"/>
    </source>
</evidence>
<protein>
    <submittedName>
        <fullName evidence="1">Uncharacterized protein</fullName>
    </submittedName>
</protein>
<gene>
    <name evidence="1" type="ORF">I7I53_07994</name>
</gene>
<dbReference type="VEuPathDB" id="FungiDB:I7I53_07994"/>
<accession>A0A8A1LD93</accession>
<dbReference type="EMBL" id="CP069103">
    <property type="protein sequence ID" value="QSS52378.1"/>
    <property type="molecule type" value="Genomic_DNA"/>
</dbReference>
<organism evidence="1 2">
    <name type="scientific">Ajellomyces capsulatus (strain H88)</name>
    <name type="common">Darling's disease fungus</name>
    <name type="synonym">Histoplasma capsulatum</name>
    <dbReference type="NCBI Taxonomy" id="544711"/>
    <lineage>
        <taxon>Eukaryota</taxon>
        <taxon>Fungi</taxon>
        <taxon>Dikarya</taxon>
        <taxon>Ascomycota</taxon>
        <taxon>Pezizomycotina</taxon>
        <taxon>Eurotiomycetes</taxon>
        <taxon>Eurotiomycetidae</taxon>
        <taxon>Onygenales</taxon>
        <taxon>Ajellomycetaceae</taxon>
        <taxon>Histoplasma</taxon>
    </lineage>
</organism>
<name>A0A8A1LD93_AJEC8</name>
<reference evidence="1" key="1">
    <citation type="submission" date="2021-01" db="EMBL/GenBank/DDBJ databases">
        <title>Chromosome-level genome assembly of a human fungal pathogen reveals clustering of transcriptionally co-regulated genes.</title>
        <authorList>
            <person name="Voorhies M."/>
            <person name="Cohen S."/>
            <person name="Shea T.P."/>
            <person name="Petrus S."/>
            <person name="Munoz J.F."/>
            <person name="Poplawski S."/>
            <person name="Goldman W.E."/>
            <person name="Michael T."/>
            <person name="Cuomo C.A."/>
            <person name="Sil A."/>
            <person name="Beyhan S."/>
        </authorList>
    </citation>
    <scope>NUCLEOTIDE SEQUENCE</scope>
    <source>
        <strain evidence="1">H88</strain>
    </source>
</reference>